<accession>A0A286YCC6</accession>
<proteinExistence type="evidence at protein level"/>
<evidence type="ECO:0000313" key="2">
    <source>
        <dbReference type="Ensembl" id="ENSMUSP00000152914.2"/>
    </source>
</evidence>
<keyword evidence="5" id="KW-1267">Proteomics identification</keyword>
<reference evidence="2 4" key="2">
    <citation type="journal article" date="2009" name="PLoS Biol.">
        <title>Lineage-specific biology revealed by a finished genome assembly of the mouse.</title>
        <authorList>
            <consortium name="Mouse Genome Sequencing Consortium"/>
            <person name="Church D.M."/>
            <person name="Goodstadt L."/>
            <person name="Hillier L.W."/>
            <person name="Zody M.C."/>
            <person name="Goldstein S."/>
            <person name="She X."/>
            <person name="Bult C.J."/>
            <person name="Agarwala R."/>
            <person name="Cherry J.L."/>
            <person name="DiCuccio M."/>
            <person name="Hlavina W."/>
            <person name="Kapustin Y."/>
            <person name="Meric P."/>
            <person name="Maglott D."/>
            <person name="Birtle Z."/>
            <person name="Marques A.C."/>
            <person name="Graves T."/>
            <person name="Zhou S."/>
            <person name="Teague B."/>
            <person name="Potamousis K."/>
            <person name="Churas C."/>
            <person name="Place M."/>
            <person name="Herschleb J."/>
            <person name="Runnheim R."/>
            <person name="Forrest D."/>
            <person name="Amos-Landgraf J."/>
            <person name="Schwartz D.C."/>
            <person name="Cheng Z."/>
            <person name="Lindblad-Toh K."/>
            <person name="Eichler E.E."/>
            <person name="Ponting C.P."/>
        </authorList>
    </citation>
    <scope>NUCLEOTIDE SEQUENCE [LARGE SCALE GENOMIC DNA]</scope>
    <source>
        <strain evidence="2 4">C57BL/6J</strain>
    </source>
</reference>
<dbReference type="AGR" id="MGI:1918839"/>
<dbReference type="Proteomes" id="UP000000589">
    <property type="component" value="Chromosome 13"/>
</dbReference>
<reference evidence="2" key="5">
    <citation type="submission" date="2025-09" db="UniProtKB">
        <authorList>
            <consortium name="Ensembl"/>
        </authorList>
    </citation>
    <scope>IDENTIFICATION</scope>
    <source>
        <strain evidence="2">C57BL/6J</strain>
    </source>
</reference>
<gene>
    <name evidence="2 3" type="primary">Slc38a9</name>
</gene>
<reference evidence="6" key="1">
    <citation type="journal article" date="2009" name="Immunity">
        <title>The phagosomal proteome in interferon-gamma-activated macrophages.</title>
        <authorList>
            <person name="Trost M."/>
            <person name="English L."/>
            <person name="Lemieux S."/>
            <person name="Courcelles M."/>
            <person name="Desjardins M."/>
            <person name="Thibault P."/>
        </authorList>
    </citation>
    <scope>IDENTIFICATION BY MASS SPECTROMETRY [LARGE SCALE ANALYSIS]</scope>
</reference>
<evidence type="ECO:0000313" key="4">
    <source>
        <dbReference type="Proteomes" id="UP000000589"/>
    </source>
</evidence>
<dbReference type="Bgee" id="ENSMUSG00000047789">
    <property type="expression patterns" value="Expressed in lumbar dorsal root ganglion and 227 other cell types or tissues"/>
</dbReference>
<dbReference type="AlphaFoldDB" id="A0A286YCC6"/>
<evidence type="ECO:0000313" key="3">
    <source>
        <dbReference type="MGI" id="MGI:1918839"/>
    </source>
</evidence>
<feature type="region of interest" description="Disordered" evidence="1">
    <location>
        <begin position="1"/>
        <end position="42"/>
    </location>
</feature>
<reference evidence="2" key="4">
    <citation type="submission" date="2025-08" db="UniProtKB">
        <authorList>
            <consortium name="Ensembl"/>
        </authorList>
    </citation>
    <scope>IDENTIFICATION</scope>
    <source>
        <strain evidence="2">C57BL/6J</strain>
    </source>
</reference>
<dbReference type="VEuPathDB" id="HostDB:ENSMUSG00000047789"/>
<dbReference type="GeneTree" id="ENSGT00390000005646"/>
<dbReference type="Ensembl" id="ENSMUST00000223581.2">
    <property type="protein sequence ID" value="ENSMUSP00000152914.2"/>
    <property type="gene ID" value="ENSMUSG00000047789.6"/>
</dbReference>
<evidence type="ECO:0007829" key="5">
    <source>
        <dbReference type="ProteomicsDB" id="A0A286YCC6"/>
    </source>
</evidence>
<dbReference type="ExpressionAtlas" id="A0A286YCC6">
    <property type="expression patterns" value="baseline and differential"/>
</dbReference>
<organism evidence="2 4">
    <name type="scientific">Mus musculus</name>
    <name type="common">Mouse</name>
    <dbReference type="NCBI Taxonomy" id="10090"/>
    <lineage>
        <taxon>Eukaryota</taxon>
        <taxon>Metazoa</taxon>
        <taxon>Chordata</taxon>
        <taxon>Craniata</taxon>
        <taxon>Vertebrata</taxon>
        <taxon>Euteleostomi</taxon>
        <taxon>Mammalia</taxon>
        <taxon>Eutheria</taxon>
        <taxon>Euarchontoglires</taxon>
        <taxon>Glires</taxon>
        <taxon>Rodentia</taxon>
        <taxon>Myomorpha</taxon>
        <taxon>Muroidea</taxon>
        <taxon>Muridae</taxon>
        <taxon>Murinae</taxon>
        <taxon>Mus</taxon>
        <taxon>Mus</taxon>
    </lineage>
</organism>
<reference evidence="2 4" key="3">
    <citation type="journal article" date="2011" name="PLoS Biol.">
        <title>Modernizing reference genome assemblies.</title>
        <authorList>
            <person name="Church D.M."/>
            <person name="Schneider V.A."/>
            <person name="Graves T."/>
            <person name="Auger K."/>
            <person name="Cunningham F."/>
            <person name="Bouk N."/>
            <person name="Chen H.C."/>
            <person name="Agarwala R."/>
            <person name="McLaren W.M."/>
            <person name="Ritchie G.R."/>
            <person name="Albracht D."/>
            <person name="Kremitzki M."/>
            <person name="Rock S."/>
            <person name="Kotkiewicz H."/>
            <person name="Kremitzki C."/>
            <person name="Wollam A."/>
            <person name="Trani L."/>
            <person name="Fulton L."/>
            <person name="Fulton R."/>
            <person name="Matthews L."/>
            <person name="Whitehead S."/>
            <person name="Chow W."/>
            <person name="Torrance J."/>
            <person name="Dunn M."/>
            <person name="Harden G."/>
            <person name="Threadgold G."/>
            <person name="Wood J."/>
            <person name="Collins J."/>
            <person name="Heath P."/>
            <person name="Griffiths G."/>
            <person name="Pelan S."/>
            <person name="Grafham D."/>
            <person name="Eichler E.E."/>
            <person name="Weinstock G."/>
            <person name="Mardis E.R."/>
            <person name="Wilson R.K."/>
            <person name="Howe K."/>
            <person name="Flicek P."/>
            <person name="Hubbard T."/>
        </authorList>
    </citation>
    <scope>NUCLEOTIDE SEQUENCE [LARGE SCALE GENOMIC DNA]</scope>
    <source>
        <strain evidence="2 4">C57BL/6J</strain>
    </source>
</reference>
<protein>
    <submittedName>
        <fullName evidence="2">Solute carrier family 38, member 9</fullName>
    </submittedName>
</protein>
<evidence type="ECO:0007829" key="6">
    <source>
        <dbReference type="PubMed" id="19144319"/>
    </source>
</evidence>
<feature type="compositionally biased region" description="Basic and acidic residues" evidence="1">
    <location>
        <begin position="1"/>
        <end position="19"/>
    </location>
</feature>
<evidence type="ECO:0000256" key="1">
    <source>
        <dbReference type="SAM" id="MobiDB-lite"/>
    </source>
</evidence>
<name>A0A286YCC6_MOUSE</name>
<dbReference type="MGI" id="MGI:1918839">
    <property type="gene designation" value="Slc38a9"/>
</dbReference>
<keyword evidence="4" id="KW-1185">Reference proteome</keyword>
<dbReference type="ProteomicsDB" id="349607"/>
<dbReference type="Antibodypedia" id="23436">
    <property type="antibodies" value="50 antibodies from 16 providers"/>
</dbReference>
<sequence>MASVDGDSRHLLSEVEHEVSPGPMNIQFDSSDLRSKRHSTSR</sequence>